<comment type="caution">
    <text evidence="3">The sequence shown here is derived from an EMBL/GenBank/DDBJ whole genome shotgun (WGS) entry which is preliminary data.</text>
</comment>
<dbReference type="Proteomes" id="UP001501444">
    <property type="component" value="Unassembled WGS sequence"/>
</dbReference>
<dbReference type="EMBL" id="BAAARV010000070">
    <property type="protein sequence ID" value="GAA2370933.1"/>
    <property type="molecule type" value="Genomic_DNA"/>
</dbReference>
<proteinExistence type="predicted"/>
<dbReference type="InterPro" id="IPR011761">
    <property type="entry name" value="ATP-grasp"/>
</dbReference>
<feature type="domain" description="ATP-grasp" evidence="2">
    <location>
        <begin position="120"/>
        <end position="345"/>
    </location>
</feature>
<dbReference type="Gene3D" id="3.30.470.20">
    <property type="entry name" value="ATP-grasp fold, B domain"/>
    <property type="match status" value="1"/>
</dbReference>
<evidence type="ECO:0000313" key="3">
    <source>
        <dbReference type="EMBL" id="GAA2370933.1"/>
    </source>
</evidence>
<gene>
    <name evidence="3" type="ORF">GCM10010170_072180</name>
</gene>
<dbReference type="PROSITE" id="PS50975">
    <property type="entry name" value="ATP_GRASP"/>
    <property type="match status" value="1"/>
</dbReference>
<dbReference type="InterPro" id="IPR047778">
    <property type="entry name" value="STM4014-like"/>
</dbReference>
<dbReference type="RefSeq" id="WP_344617075.1">
    <property type="nucleotide sequence ID" value="NZ_BAAARV010000070.1"/>
</dbReference>
<sequence length="354" mass="37434">MTALSVVGIRGHRRVELFRAAAVAAGLGEPAFVDWRDVCAGDFALAPGSTVRLESPGEDAEVDRLLRGAPAPAAHGEIVGLAAWYRGFLAAARRVAERVTGRLLNPVDDLAVLFDKRRCHARLRAHGVPVPDGFAADGYAQVRDAGWGRVFVKPAHGSSASGVVALAMHRGRVSAYTSAALDGGRLFNELRVHHYTGEREVAAIIDRLGADGLHVERWFPKADHAGRVFDLRVVVIAGRAAHVVARTSRTPLTNLHLGNARGDLAAIRAAVGRERWAAAMATCERAAACFPDSLHVGVDLMLAPGFEEVAVAEVNAFGDLLPGLLVDGRDTYAAEVAALLRTPAATRGAEVAAL</sequence>
<keyword evidence="1" id="KW-0067">ATP-binding</keyword>
<keyword evidence="1" id="KW-0547">Nucleotide-binding</keyword>
<evidence type="ECO:0000256" key="1">
    <source>
        <dbReference type="PROSITE-ProRule" id="PRU00409"/>
    </source>
</evidence>
<dbReference type="NCBIfam" id="NF038074">
    <property type="entry name" value="fam_STM4014"/>
    <property type="match status" value="1"/>
</dbReference>
<evidence type="ECO:0000313" key="4">
    <source>
        <dbReference type="Proteomes" id="UP001501444"/>
    </source>
</evidence>
<accession>A0ABN3H6Y9</accession>
<protein>
    <recommendedName>
        <fullName evidence="2">ATP-grasp domain-containing protein</fullName>
    </recommendedName>
</protein>
<keyword evidence="4" id="KW-1185">Reference proteome</keyword>
<name>A0ABN3H6Y9_9ACTN</name>
<reference evidence="3 4" key="1">
    <citation type="journal article" date="2019" name="Int. J. Syst. Evol. Microbiol.">
        <title>The Global Catalogue of Microorganisms (GCM) 10K type strain sequencing project: providing services to taxonomists for standard genome sequencing and annotation.</title>
        <authorList>
            <consortium name="The Broad Institute Genomics Platform"/>
            <consortium name="The Broad Institute Genome Sequencing Center for Infectious Disease"/>
            <person name="Wu L."/>
            <person name="Ma J."/>
        </authorList>
    </citation>
    <scope>NUCLEOTIDE SEQUENCE [LARGE SCALE GENOMIC DNA]</scope>
    <source>
        <strain evidence="3 4">JCM 3272</strain>
    </source>
</reference>
<organism evidence="3 4">
    <name type="scientific">Dactylosporangium salmoneum</name>
    <dbReference type="NCBI Taxonomy" id="53361"/>
    <lineage>
        <taxon>Bacteria</taxon>
        <taxon>Bacillati</taxon>
        <taxon>Actinomycetota</taxon>
        <taxon>Actinomycetes</taxon>
        <taxon>Micromonosporales</taxon>
        <taxon>Micromonosporaceae</taxon>
        <taxon>Dactylosporangium</taxon>
    </lineage>
</organism>
<evidence type="ECO:0000259" key="2">
    <source>
        <dbReference type="PROSITE" id="PS50975"/>
    </source>
</evidence>
<dbReference type="SUPFAM" id="SSF56059">
    <property type="entry name" value="Glutathione synthetase ATP-binding domain-like"/>
    <property type="match status" value="1"/>
</dbReference>